<dbReference type="PANTHER" id="PTHR33840:SF1">
    <property type="entry name" value="TLE1 PHOSPHOLIPASE DOMAIN-CONTAINING PROTEIN"/>
    <property type="match status" value="1"/>
</dbReference>
<feature type="domain" description="T6SS Phospholipase effector Tle1-like catalytic" evidence="1">
    <location>
        <begin position="16"/>
        <end position="261"/>
    </location>
</feature>
<dbReference type="STRING" id="1344416.A0A139A5M2"/>
<reference evidence="2 3" key="1">
    <citation type="journal article" date="2015" name="Genome Biol. Evol.">
        <title>Phylogenomic analyses indicate that early fungi evolved digesting cell walls of algal ancestors of land plants.</title>
        <authorList>
            <person name="Chang Y."/>
            <person name="Wang S."/>
            <person name="Sekimoto S."/>
            <person name="Aerts A.L."/>
            <person name="Choi C."/>
            <person name="Clum A."/>
            <person name="LaButti K.M."/>
            <person name="Lindquist E.A."/>
            <person name="Yee Ngan C."/>
            <person name="Ohm R.A."/>
            <person name="Salamov A.A."/>
            <person name="Grigoriev I.V."/>
            <person name="Spatafora J.W."/>
            <person name="Berbee M.L."/>
        </authorList>
    </citation>
    <scope>NUCLEOTIDE SEQUENCE [LARGE SCALE GENOMIC DNA]</scope>
    <source>
        <strain evidence="2 3">JEL478</strain>
    </source>
</reference>
<accession>A0A139A5M2</accession>
<dbReference type="EMBL" id="KQ965794">
    <property type="protein sequence ID" value="KXS11939.1"/>
    <property type="molecule type" value="Genomic_DNA"/>
</dbReference>
<organism evidence="2 3">
    <name type="scientific">Gonapodya prolifera (strain JEL478)</name>
    <name type="common">Monoblepharis prolifera</name>
    <dbReference type="NCBI Taxonomy" id="1344416"/>
    <lineage>
        <taxon>Eukaryota</taxon>
        <taxon>Fungi</taxon>
        <taxon>Fungi incertae sedis</taxon>
        <taxon>Chytridiomycota</taxon>
        <taxon>Chytridiomycota incertae sedis</taxon>
        <taxon>Monoblepharidomycetes</taxon>
        <taxon>Monoblepharidales</taxon>
        <taxon>Gonapodyaceae</taxon>
        <taxon>Gonapodya</taxon>
    </lineage>
</organism>
<name>A0A139A5M2_GONPJ</name>
<dbReference type="OrthoDB" id="3057168at2759"/>
<dbReference type="Proteomes" id="UP000070544">
    <property type="component" value="Unassembled WGS sequence"/>
</dbReference>
<protein>
    <recommendedName>
        <fullName evidence="1">T6SS Phospholipase effector Tle1-like catalytic domain-containing protein</fullName>
    </recommendedName>
</protein>
<proteinExistence type="predicted"/>
<dbReference type="InterPro" id="IPR018712">
    <property type="entry name" value="Tle1-like_cat"/>
</dbReference>
<gene>
    <name evidence="2" type="ORF">M427DRAFT_416940</name>
</gene>
<dbReference type="PANTHER" id="PTHR33840">
    <property type="match status" value="1"/>
</dbReference>
<evidence type="ECO:0000313" key="2">
    <source>
        <dbReference type="EMBL" id="KXS11939.1"/>
    </source>
</evidence>
<evidence type="ECO:0000259" key="1">
    <source>
        <dbReference type="Pfam" id="PF09994"/>
    </source>
</evidence>
<dbReference type="Pfam" id="PF09994">
    <property type="entry name" value="T6SS_Tle1-like_cat"/>
    <property type="match status" value="1"/>
</dbReference>
<sequence length="265" mass="29269">MFFATCHSNAHGTVFVVICADGTWERPDGSMQDDADVLQMHSIPSNIAKIALMTRNGIIPDKAPYNISGGSNAKELLPQYREQIVFYRNGVGSTGNKLASIVAGATGRGKFGLDDQLKDCYRFLCENYCSATSDEVFLFGFSRGAYCVRSLTAWIYNCGILRRENAYKLEDSFKLFRRSDLKARPGLLESQLFIKTWSHHFPDRHGISALDRYVTEKRKKSGGMSAYARSAASEIGARLAVLVTPVHFLGVFDTVGAIAGPPSFR</sequence>
<evidence type="ECO:0000313" key="3">
    <source>
        <dbReference type="Proteomes" id="UP000070544"/>
    </source>
</evidence>
<keyword evidence="3" id="KW-1185">Reference proteome</keyword>
<dbReference type="AlphaFoldDB" id="A0A139A5M2"/>